<evidence type="ECO:0008006" key="3">
    <source>
        <dbReference type="Google" id="ProtNLM"/>
    </source>
</evidence>
<sequence length="172" mass="18092">MLMALAPALARDPGPAIPRAAHQGQDAPQIRQSVRGTAGYVSPPESGYPGDRIQFRFDARNVFKPDGVKSSGTFHVWHFTKDGRTGAEFTGRVTCLLASGDHATVTGRITRAVVGTVPKDPRVAFTVVGNGSANRIGYAGGQWGWSDVADCLGPVPFAPIGFGRFAVDPAGM</sequence>
<gene>
    <name evidence="1" type="ORF">HNR61_003103</name>
</gene>
<evidence type="ECO:0000313" key="1">
    <source>
        <dbReference type="EMBL" id="MBA8951472.1"/>
    </source>
</evidence>
<comment type="caution">
    <text evidence="1">The sequence shown here is derived from an EMBL/GenBank/DDBJ whole genome shotgun (WGS) entry which is preliminary data.</text>
</comment>
<reference evidence="1 2" key="1">
    <citation type="submission" date="2020-08" db="EMBL/GenBank/DDBJ databases">
        <title>Genomic Encyclopedia of Type Strains, Phase IV (KMG-IV): sequencing the most valuable type-strain genomes for metagenomic binning, comparative biology and taxonomic classification.</title>
        <authorList>
            <person name="Goeker M."/>
        </authorList>
    </citation>
    <scope>NUCLEOTIDE SEQUENCE [LARGE SCALE GENOMIC DNA]</scope>
    <source>
        <strain evidence="1 2">DSM 44197</strain>
    </source>
</reference>
<name>A0A7W3LNR3_ACTNM</name>
<evidence type="ECO:0000313" key="2">
    <source>
        <dbReference type="Proteomes" id="UP000572680"/>
    </source>
</evidence>
<dbReference type="RefSeq" id="WP_182843789.1">
    <property type="nucleotide sequence ID" value="NZ_BAAALP010000070.1"/>
</dbReference>
<dbReference type="Proteomes" id="UP000572680">
    <property type="component" value="Unassembled WGS sequence"/>
</dbReference>
<keyword evidence="2" id="KW-1185">Reference proteome</keyword>
<protein>
    <recommendedName>
        <fullName evidence="3">Repetin</fullName>
    </recommendedName>
</protein>
<proteinExistence type="predicted"/>
<dbReference type="AlphaFoldDB" id="A0A7W3LNR3"/>
<accession>A0A7W3LNR3</accession>
<organism evidence="1 2">
    <name type="scientific">Actinomadura namibiensis</name>
    <dbReference type="NCBI Taxonomy" id="182080"/>
    <lineage>
        <taxon>Bacteria</taxon>
        <taxon>Bacillati</taxon>
        <taxon>Actinomycetota</taxon>
        <taxon>Actinomycetes</taxon>
        <taxon>Streptosporangiales</taxon>
        <taxon>Thermomonosporaceae</taxon>
        <taxon>Actinomadura</taxon>
    </lineage>
</organism>
<dbReference type="EMBL" id="JACJIA010000003">
    <property type="protein sequence ID" value="MBA8951472.1"/>
    <property type="molecule type" value="Genomic_DNA"/>
</dbReference>